<dbReference type="GeneID" id="96259537"/>
<evidence type="ECO:0000256" key="1">
    <source>
        <dbReference type="SAM" id="MobiDB-lite"/>
    </source>
</evidence>
<gene>
    <name evidence="2" type="ORF">JW613_13025</name>
</gene>
<proteinExistence type="predicted"/>
<dbReference type="EMBL" id="JAFFZM010000007">
    <property type="protein sequence ID" value="MBO8199222.1"/>
    <property type="molecule type" value="Genomic_DNA"/>
</dbReference>
<reference evidence="2 3" key="1">
    <citation type="submission" date="2021-02" db="EMBL/GenBank/DDBJ databases">
        <title>Streptomyces spirodelae sp. nov., isolated from duckweed.</title>
        <authorList>
            <person name="Saimee Y."/>
            <person name="Duangmal K."/>
        </authorList>
    </citation>
    <scope>NUCLEOTIDE SEQUENCE [LARGE SCALE GENOMIC DNA]</scope>
    <source>
        <strain evidence="2 3">DSM 42105</strain>
    </source>
</reference>
<evidence type="ECO:0000313" key="3">
    <source>
        <dbReference type="Proteomes" id="UP000721954"/>
    </source>
</evidence>
<feature type="region of interest" description="Disordered" evidence="1">
    <location>
        <begin position="1"/>
        <end position="21"/>
    </location>
</feature>
<evidence type="ECO:0000313" key="2">
    <source>
        <dbReference type="EMBL" id="MBO8199222.1"/>
    </source>
</evidence>
<accession>A0ABS3XW93</accession>
<comment type="caution">
    <text evidence="2">The sequence shown here is derived from an EMBL/GenBank/DDBJ whole genome shotgun (WGS) entry which is preliminary data.</text>
</comment>
<dbReference type="RefSeq" id="WP_209210971.1">
    <property type="nucleotide sequence ID" value="NZ_JAFFZM010000007.1"/>
</dbReference>
<sequence length="66" mass="6952">TVCPARSDRLTAPGTHGTVRPEHHRLTAQQAVVPFDTQPAVTTTPPARITGKMLQRLVPNAGGTVA</sequence>
<dbReference type="Proteomes" id="UP000721954">
    <property type="component" value="Unassembled WGS sequence"/>
</dbReference>
<name>A0ABS3XW93_9ACTN</name>
<protein>
    <submittedName>
        <fullName evidence="2">Uncharacterized protein</fullName>
    </submittedName>
</protein>
<keyword evidence="3" id="KW-1185">Reference proteome</keyword>
<organism evidence="2 3">
    <name type="scientific">Streptomyces smyrnaeus</name>
    <dbReference type="NCBI Taxonomy" id="1387713"/>
    <lineage>
        <taxon>Bacteria</taxon>
        <taxon>Bacillati</taxon>
        <taxon>Actinomycetota</taxon>
        <taxon>Actinomycetes</taxon>
        <taxon>Kitasatosporales</taxon>
        <taxon>Streptomycetaceae</taxon>
        <taxon>Streptomyces</taxon>
    </lineage>
</organism>
<feature type="non-terminal residue" evidence="2">
    <location>
        <position position="1"/>
    </location>
</feature>